<dbReference type="RefSeq" id="WP_001887463.1">
    <property type="nucleotide sequence ID" value="NZ_AKOV01000004.1"/>
</dbReference>
<gene>
    <name evidence="2" type="ORF">HPHPA26_1172</name>
</gene>
<evidence type="ECO:0000313" key="2">
    <source>
        <dbReference type="EMBL" id="EJB74619.1"/>
    </source>
</evidence>
<dbReference type="SMART" id="SM00382">
    <property type="entry name" value="AAA"/>
    <property type="match status" value="1"/>
</dbReference>
<dbReference type="SUPFAM" id="SSF52540">
    <property type="entry name" value="P-loop containing nucleoside triphosphate hydrolases"/>
    <property type="match status" value="1"/>
</dbReference>
<dbReference type="InterPro" id="IPR003593">
    <property type="entry name" value="AAA+_ATPase"/>
</dbReference>
<dbReference type="PATRIC" id="fig|992056.3.peg.1139"/>
<dbReference type="Gene3D" id="3.40.50.300">
    <property type="entry name" value="P-loop containing nucleotide triphosphate hydrolases"/>
    <property type="match status" value="3"/>
</dbReference>
<dbReference type="InterPro" id="IPR047187">
    <property type="entry name" value="SF1_C_Upf1"/>
</dbReference>
<name>I9U235_HELPX</name>
<dbReference type="Pfam" id="PF13087">
    <property type="entry name" value="AAA_12"/>
    <property type="match status" value="1"/>
</dbReference>
<comment type="caution">
    <text evidence="2">The sequence shown here is derived from an EMBL/GenBank/DDBJ whole genome shotgun (WGS) entry which is preliminary data.</text>
</comment>
<evidence type="ECO:0000313" key="3">
    <source>
        <dbReference type="Proteomes" id="UP000005323"/>
    </source>
</evidence>
<feature type="domain" description="AAA+ ATPase" evidence="1">
    <location>
        <begin position="255"/>
        <end position="737"/>
    </location>
</feature>
<dbReference type="PANTHER" id="PTHR10887">
    <property type="entry name" value="DNA2/NAM7 HELICASE FAMILY"/>
    <property type="match status" value="1"/>
</dbReference>
<reference evidence="2 3" key="1">
    <citation type="journal article" date="2013" name="Pathog. Dis.">
        <title>Genome sequences of 65 Helicobacter pylori strains isolated from asymptomatic individuals and patients with gastric cancer, peptic ulcer disease, or gastritis.</title>
        <authorList>
            <person name="Blanchard T.G."/>
            <person name="Czinn S.J."/>
            <person name="Correa P."/>
            <person name="Nakazawa T."/>
            <person name="Keelan M."/>
            <person name="Morningstar L."/>
            <person name="Santana-Cruz I."/>
            <person name="Maroo A."/>
            <person name="McCracken C."/>
            <person name="Shefchek K."/>
            <person name="Daugherty S."/>
            <person name="Song Y."/>
            <person name="Fraser C.M."/>
            <person name="Fricke W.F."/>
        </authorList>
    </citation>
    <scope>NUCLEOTIDE SEQUENCE [LARGE SCALE GENOMIC DNA]</scope>
    <source>
        <strain evidence="2 3">Hp A-26</strain>
    </source>
</reference>
<organism evidence="2 3">
    <name type="scientific">Helicobacter pylori Hp A-26</name>
    <dbReference type="NCBI Taxonomy" id="992056"/>
    <lineage>
        <taxon>Bacteria</taxon>
        <taxon>Pseudomonadati</taxon>
        <taxon>Campylobacterota</taxon>
        <taxon>Epsilonproteobacteria</taxon>
        <taxon>Campylobacterales</taxon>
        <taxon>Helicobacteraceae</taxon>
        <taxon>Helicobacter</taxon>
    </lineage>
</organism>
<proteinExistence type="predicted"/>
<dbReference type="InterPro" id="IPR027417">
    <property type="entry name" value="P-loop_NTPase"/>
</dbReference>
<sequence length="856" mass="98844">MCLFFQGSLEFNDKTTKTMRTSLLDQIQQDDKSYLKIWEKYLIKSAQKSFNEAKEVGVLEIESVSKQGGNLRIRFKPALGKNKMEILIKKTQLREGSDLGVLEGLDPQNEESLINFISEKKKQISKNNSQSIMIKDISGDDFIIDYNPSIKEGDAFHLDYMGDLNTLKKQYSALDKTRKGLSANPNLGLILNIKENREDSDSDNDTADTMDEFLKEILSSYQTRFLGLTKRVRKKIFKNKPTENQEKAIKIALNTPDIAIIQGSPGTGKTTVINAICERLFEEYPKDKNIKGQILLCAQGHDATNNVREHIKVGGLPTFKFGAKQNAKEEQYKQDERLNERLRELAEILIESVRKKLQSLGDYENIEKILDLEEALRRYYSSPISELEFLKEIEKNAIFFNSSMRERLSQLKARQQKQEMPAKLSVIHALRTTQEGFEDDGVMRNYDLLESQFKENLTKEDRELLESPKPNLEKLQELKIRLLEKNAPKREYEIPKPNEEVVSLADDLLEILSSQSPNDKRIRVLLEYLSVLERTPWDLESLLRDYNFVFSSTIGQHNQALERKETPYFDSVIVDEAAKANPLELLMVMALAKECIILVGDDRQLPHYLDDEIGKKLEDESQDAQDEIEKALKDSMFKKLKERAQKLKELDGKERFITLNMQYRMHPLLGELVSDVFYKPYNESFESPLEEKHFKHNLRVLDNKPLAWIDVKNPKEKRNADGSYYRESEITEIKKCLDLFMKDEPDFTFGVITFFSEQKRLLEQALKGYANLEIGTVDSFQGKEFDVVFLSSVRTRHTEGFGFLKDSPRLCVALSRQKRALIVAGDREKFDTPEAKDKVSGLFEFLQLCKKEGKIL</sequence>
<protein>
    <recommendedName>
        <fullName evidence="1">AAA+ ATPase domain-containing protein</fullName>
    </recommendedName>
</protein>
<dbReference type="EMBL" id="AKOV01000004">
    <property type="protein sequence ID" value="EJB74619.1"/>
    <property type="molecule type" value="Genomic_DNA"/>
</dbReference>
<dbReference type="InterPro" id="IPR045055">
    <property type="entry name" value="DNA2/NAM7-like"/>
</dbReference>
<accession>I9U235</accession>
<dbReference type="Proteomes" id="UP000005323">
    <property type="component" value="Unassembled WGS sequence"/>
</dbReference>
<dbReference type="InterPro" id="IPR041677">
    <property type="entry name" value="DNA2/NAM7_AAA_11"/>
</dbReference>
<dbReference type="GO" id="GO:0004386">
    <property type="term" value="F:helicase activity"/>
    <property type="evidence" value="ECO:0007669"/>
    <property type="project" value="InterPro"/>
</dbReference>
<dbReference type="AlphaFoldDB" id="I9U235"/>
<evidence type="ECO:0000259" key="1">
    <source>
        <dbReference type="SMART" id="SM00382"/>
    </source>
</evidence>
<dbReference type="PANTHER" id="PTHR10887:SF495">
    <property type="entry name" value="HELICASE SENATAXIN ISOFORM X1-RELATED"/>
    <property type="match status" value="1"/>
</dbReference>
<dbReference type="InterPro" id="IPR041679">
    <property type="entry name" value="DNA2/NAM7-like_C"/>
</dbReference>
<dbReference type="CDD" id="cd18808">
    <property type="entry name" value="SF1_C_Upf1"/>
    <property type="match status" value="1"/>
</dbReference>
<dbReference type="Pfam" id="PF13086">
    <property type="entry name" value="AAA_11"/>
    <property type="match status" value="1"/>
</dbReference>